<dbReference type="FunFam" id="1.10.238.10:FF:000001">
    <property type="entry name" value="Calmodulin 1"/>
    <property type="match status" value="1"/>
</dbReference>
<dbReference type="CDD" id="cd00051">
    <property type="entry name" value="EFh"/>
    <property type="match status" value="1"/>
</dbReference>
<sequence>MASYPSTPKSDKEPEDKVTAEMRSAFKLFDQEGKGYITIENLKMVARELGESMLDSELDEMIREAAGGSSTTVNEEQFFEIMKKTCFY</sequence>
<dbReference type="InterPro" id="IPR050230">
    <property type="entry name" value="CALM/Myosin/TropC-like"/>
</dbReference>
<reference evidence="4 5" key="1">
    <citation type="submission" date="2020-04" db="EMBL/GenBank/DDBJ databases">
        <authorList>
            <person name="Laetsch R D."/>
            <person name="Stevens L."/>
            <person name="Kumar S."/>
            <person name="Blaxter L. M."/>
        </authorList>
    </citation>
    <scope>NUCLEOTIDE SEQUENCE [LARGE SCALE GENOMIC DNA]</scope>
</reference>
<dbReference type="InterPro" id="IPR002048">
    <property type="entry name" value="EF_hand_dom"/>
</dbReference>
<name>A0A8S1EQ91_9PELO</name>
<keyword evidence="5" id="KW-1185">Reference proteome</keyword>
<proteinExistence type="predicted"/>
<dbReference type="Proteomes" id="UP000494206">
    <property type="component" value="Unassembled WGS sequence"/>
</dbReference>
<comment type="caution">
    <text evidence="4">The sequence shown here is derived from an EMBL/GenBank/DDBJ whole genome shotgun (WGS) entry which is preliminary data.</text>
</comment>
<dbReference type="InterPro" id="IPR011992">
    <property type="entry name" value="EF-hand-dom_pair"/>
</dbReference>
<dbReference type="PANTHER" id="PTHR23048">
    <property type="entry name" value="MYOSIN LIGHT CHAIN 1, 3"/>
    <property type="match status" value="1"/>
</dbReference>
<organism evidence="4 5">
    <name type="scientific">Caenorhabditis bovis</name>
    <dbReference type="NCBI Taxonomy" id="2654633"/>
    <lineage>
        <taxon>Eukaryota</taxon>
        <taxon>Metazoa</taxon>
        <taxon>Ecdysozoa</taxon>
        <taxon>Nematoda</taxon>
        <taxon>Chromadorea</taxon>
        <taxon>Rhabditida</taxon>
        <taxon>Rhabditina</taxon>
        <taxon>Rhabditomorpha</taxon>
        <taxon>Rhabditoidea</taxon>
        <taxon>Rhabditidae</taxon>
        <taxon>Peloderinae</taxon>
        <taxon>Caenorhabditis</taxon>
    </lineage>
</organism>
<dbReference type="GO" id="GO:0016460">
    <property type="term" value="C:myosin II complex"/>
    <property type="evidence" value="ECO:0007669"/>
    <property type="project" value="TreeGrafter"/>
</dbReference>
<keyword evidence="1" id="KW-0677">Repeat</keyword>
<evidence type="ECO:0000313" key="5">
    <source>
        <dbReference type="Proteomes" id="UP000494206"/>
    </source>
</evidence>
<protein>
    <recommendedName>
        <fullName evidence="3">EF-hand domain-containing protein</fullName>
    </recommendedName>
</protein>
<dbReference type="PROSITE" id="PS50222">
    <property type="entry name" value="EF_HAND_2"/>
    <property type="match status" value="1"/>
</dbReference>
<dbReference type="SUPFAM" id="SSF47473">
    <property type="entry name" value="EF-hand"/>
    <property type="match status" value="1"/>
</dbReference>
<keyword evidence="2" id="KW-0106">Calcium</keyword>
<dbReference type="AlphaFoldDB" id="A0A8S1EQ91"/>
<dbReference type="SMART" id="SM00054">
    <property type="entry name" value="EFh"/>
    <property type="match status" value="2"/>
</dbReference>
<accession>A0A8S1EQ91</accession>
<dbReference type="Pfam" id="PF13499">
    <property type="entry name" value="EF-hand_7"/>
    <property type="match status" value="1"/>
</dbReference>
<dbReference type="OrthoDB" id="343296at2759"/>
<dbReference type="Gene3D" id="1.10.238.10">
    <property type="entry name" value="EF-hand"/>
    <property type="match status" value="1"/>
</dbReference>
<evidence type="ECO:0000313" key="4">
    <source>
        <dbReference type="EMBL" id="CAB3402137.1"/>
    </source>
</evidence>
<dbReference type="PANTHER" id="PTHR23048:SF59">
    <property type="entry name" value="EF-HAND SUPERFAMILY PROTEIN"/>
    <property type="match status" value="1"/>
</dbReference>
<dbReference type="EMBL" id="CADEPM010000003">
    <property type="protein sequence ID" value="CAB3402137.1"/>
    <property type="molecule type" value="Genomic_DNA"/>
</dbReference>
<feature type="domain" description="EF-hand" evidence="3">
    <location>
        <begin position="17"/>
        <end position="52"/>
    </location>
</feature>
<gene>
    <name evidence="4" type="ORF">CBOVIS_LOCUS4793</name>
</gene>
<dbReference type="GO" id="GO:0005509">
    <property type="term" value="F:calcium ion binding"/>
    <property type="evidence" value="ECO:0007669"/>
    <property type="project" value="InterPro"/>
</dbReference>
<evidence type="ECO:0000256" key="1">
    <source>
        <dbReference type="ARBA" id="ARBA00022737"/>
    </source>
</evidence>
<evidence type="ECO:0000259" key="3">
    <source>
        <dbReference type="PROSITE" id="PS50222"/>
    </source>
</evidence>
<evidence type="ECO:0000256" key="2">
    <source>
        <dbReference type="ARBA" id="ARBA00022837"/>
    </source>
</evidence>